<evidence type="ECO:0000313" key="8">
    <source>
        <dbReference type="EMBL" id="AIG28125.1"/>
    </source>
</evidence>
<comment type="subcellular location">
    <subcellularLocation>
        <location evidence="1">Cell membrane</location>
        <topology evidence="1">Single-pass membrane protein</topology>
    </subcellularLocation>
</comment>
<dbReference type="PANTHER" id="PTHR33885">
    <property type="entry name" value="PHAGE SHOCK PROTEIN C"/>
    <property type="match status" value="1"/>
</dbReference>
<keyword evidence="3 6" id="KW-0812">Transmembrane</keyword>
<evidence type="ECO:0000256" key="6">
    <source>
        <dbReference type="SAM" id="Phobius"/>
    </source>
</evidence>
<gene>
    <name evidence="8" type="ORF">BRLA_c038250</name>
</gene>
<dbReference type="GO" id="GO:0005886">
    <property type="term" value="C:plasma membrane"/>
    <property type="evidence" value="ECO:0007669"/>
    <property type="project" value="UniProtKB-SubCell"/>
</dbReference>
<evidence type="ECO:0000256" key="5">
    <source>
        <dbReference type="ARBA" id="ARBA00023136"/>
    </source>
</evidence>
<dbReference type="KEGG" id="blr:BRLA_c038250"/>
<accession>A0A075RFQ3</accession>
<feature type="transmembrane region" description="Helical" evidence="6">
    <location>
        <begin position="37"/>
        <end position="56"/>
    </location>
</feature>
<dbReference type="RefSeq" id="WP_003338702.1">
    <property type="nucleotide sequence ID" value="NZ_CP007806.1"/>
</dbReference>
<dbReference type="InterPro" id="IPR007168">
    <property type="entry name" value="Phageshock_PspC_N"/>
</dbReference>
<keyword evidence="2" id="KW-1003">Cell membrane</keyword>
<feature type="transmembrane region" description="Helical" evidence="6">
    <location>
        <begin position="12"/>
        <end position="31"/>
    </location>
</feature>
<dbReference type="Proteomes" id="UP000005850">
    <property type="component" value="Chromosome"/>
</dbReference>
<dbReference type="EMBL" id="CP007806">
    <property type="protein sequence ID" value="AIG28125.1"/>
    <property type="molecule type" value="Genomic_DNA"/>
</dbReference>
<keyword evidence="8" id="KW-0238">DNA-binding</keyword>
<keyword evidence="5 6" id="KW-0472">Membrane</keyword>
<dbReference type="PANTHER" id="PTHR33885:SF3">
    <property type="entry name" value="PHAGE SHOCK PROTEIN C"/>
    <property type="match status" value="1"/>
</dbReference>
<dbReference type="AlphaFoldDB" id="A0A075RFQ3"/>
<proteinExistence type="predicted"/>
<evidence type="ECO:0000256" key="3">
    <source>
        <dbReference type="ARBA" id="ARBA00022692"/>
    </source>
</evidence>
<sequence length="121" mass="14181">MNRIYRSQSDKKIFGVCGGFAAYLGIDATLLRLVTAVVTFFTGVPLLLYFLLAFIMPKEPMWEQARYQRPQPEFASGFHQEPFYEKANYDKGLDQEMERLEKAAMRQEIKRLRAELEKYQS</sequence>
<keyword evidence="4 6" id="KW-1133">Transmembrane helix</keyword>
<dbReference type="eggNOG" id="COG1983">
    <property type="taxonomic scope" value="Bacteria"/>
</dbReference>
<dbReference type="InterPro" id="IPR052027">
    <property type="entry name" value="PspC"/>
</dbReference>
<dbReference type="Pfam" id="PF04024">
    <property type="entry name" value="PspC"/>
    <property type="match status" value="1"/>
</dbReference>
<evidence type="ECO:0000259" key="7">
    <source>
        <dbReference type="Pfam" id="PF04024"/>
    </source>
</evidence>
<dbReference type="STRING" id="1042163.BRLA_c038250"/>
<evidence type="ECO:0000313" key="9">
    <source>
        <dbReference type="Proteomes" id="UP000005850"/>
    </source>
</evidence>
<name>A0A075RFQ3_BRELA</name>
<feature type="domain" description="Phage shock protein PspC N-terminal" evidence="7">
    <location>
        <begin position="3"/>
        <end position="59"/>
    </location>
</feature>
<protein>
    <submittedName>
        <fullName evidence="8">DNA-binding transcriptional activator PspC</fullName>
    </submittedName>
</protein>
<dbReference type="GO" id="GO:0003677">
    <property type="term" value="F:DNA binding"/>
    <property type="evidence" value="ECO:0007669"/>
    <property type="project" value="UniProtKB-KW"/>
</dbReference>
<evidence type="ECO:0000256" key="1">
    <source>
        <dbReference type="ARBA" id="ARBA00004162"/>
    </source>
</evidence>
<organism evidence="8 9">
    <name type="scientific">Brevibacillus laterosporus LMG 15441</name>
    <dbReference type="NCBI Taxonomy" id="1042163"/>
    <lineage>
        <taxon>Bacteria</taxon>
        <taxon>Bacillati</taxon>
        <taxon>Bacillota</taxon>
        <taxon>Bacilli</taxon>
        <taxon>Bacillales</taxon>
        <taxon>Paenibacillaceae</taxon>
        <taxon>Brevibacillus</taxon>
    </lineage>
</organism>
<dbReference type="HOGENOM" id="CLU_129729_0_0_9"/>
<keyword evidence="9" id="KW-1185">Reference proteome</keyword>
<reference evidence="8 9" key="1">
    <citation type="journal article" date="2011" name="J. Bacteriol.">
        <title>Genome sequence of Brevibacillus laterosporus LMG 15441, a pathogen of invertebrates.</title>
        <authorList>
            <person name="Djukic M."/>
            <person name="Poehlein A."/>
            <person name="Thurmer A."/>
            <person name="Daniel R."/>
        </authorList>
    </citation>
    <scope>NUCLEOTIDE SEQUENCE [LARGE SCALE GENOMIC DNA]</scope>
    <source>
        <strain evidence="8 9">LMG 15441</strain>
    </source>
</reference>
<evidence type="ECO:0000256" key="4">
    <source>
        <dbReference type="ARBA" id="ARBA00022989"/>
    </source>
</evidence>
<evidence type="ECO:0000256" key="2">
    <source>
        <dbReference type="ARBA" id="ARBA00022475"/>
    </source>
</evidence>